<dbReference type="HOGENOM" id="CLU_3326545_0_0_9"/>
<dbReference type="Proteomes" id="UP000001349">
    <property type="component" value="Chromosome"/>
</dbReference>
<keyword evidence="2" id="KW-1185">Reference proteome</keyword>
<gene>
    <name evidence="1" type="ordered locus">Ccel_2982</name>
</gene>
<organism evidence="1 2">
    <name type="scientific">Ruminiclostridium cellulolyticum (strain ATCC 35319 / DSM 5812 / JCM 6584 / H10)</name>
    <name type="common">Clostridium cellulolyticum</name>
    <dbReference type="NCBI Taxonomy" id="394503"/>
    <lineage>
        <taxon>Bacteria</taxon>
        <taxon>Bacillati</taxon>
        <taxon>Bacillota</taxon>
        <taxon>Clostridia</taxon>
        <taxon>Eubacteriales</taxon>
        <taxon>Oscillospiraceae</taxon>
        <taxon>Ruminiclostridium</taxon>
    </lineage>
</organism>
<evidence type="ECO:0000313" key="1">
    <source>
        <dbReference type="EMBL" id="ACL77276.1"/>
    </source>
</evidence>
<name>B8I8U4_RUMCH</name>
<dbReference type="eggNOG" id="ENOG502ZQWQ">
    <property type="taxonomic scope" value="Bacteria"/>
</dbReference>
<accession>B8I8U4</accession>
<dbReference type="STRING" id="394503.Ccel_2982"/>
<proteinExistence type="predicted"/>
<dbReference type="EMBL" id="CP001348">
    <property type="protein sequence ID" value="ACL77276.1"/>
    <property type="molecule type" value="Genomic_DNA"/>
</dbReference>
<sequence>MKECPNCKVIRENSDRYCECGYDLRLNILDETRIKHLV</sequence>
<evidence type="ECO:0000313" key="2">
    <source>
        <dbReference type="Proteomes" id="UP000001349"/>
    </source>
</evidence>
<reference evidence="1 2" key="1">
    <citation type="submission" date="2009-01" db="EMBL/GenBank/DDBJ databases">
        <title>Complete sequence of Clostridium cellulolyticum H10.</title>
        <authorList>
            <consortium name="US DOE Joint Genome Institute"/>
            <person name="Lucas S."/>
            <person name="Copeland A."/>
            <person name="Lapidus A."/>
            <person name="Glavina del Rio T."/>
            <person name="Dalin E."/>
            <person name="Tice H."/>
            <person name="Bruce D."/>
            <person name="Goodwin L."/>
            <person name="Pitluck S."/>
            <person name="Chertkov O."/>
            <person name="Saunders E."/>
            <person name="Brettin T."/>
            <person name="Detter J.C."/>
            <person name="Han C."/>
            <person name="Larimer F."/>
            <person name="Land M."/>
            <person name="Hauser L."/>
            <person name="Kyrpides N."/>
            <person name="Ivanova N."/>
            <person name="Zhou J."/>
            <person name="Richardson P."/>
        </authorList>
    </citation>
    <scope>NUCLEOTIDE SEQUENCE [LARGE SCALE GENOMIC DNA]</scope>
    <source>
        <strain evidence="2">ATCC 35319 / DSM 5812 / JCM 6584 / H10</strain>
    </source>
</reference>
<protein>
    <submittedName>
        <fullName evidence="1">Uncharacterized protein</fullName>
    </submittedName>
</protein>
<dbReference type="AlphaFoldDB" id="B8I8U4"/>
<dbReference type="KEGG" id="cce:Ccel_2982"/>